<keyword evidence="2 5" id="KW-0812">Transmembrane</keyword>
<protein>
    <submittedName>
        <fullName evidence="6">MAPEG family protein</fullName>
    </submittedName>
</protein>
<evidence type="ECO:0000256" key="1">
    <source>
        <dbReference type="ARBA" id="ARBA00004370"/>
    </source>
</evidence>
<dbReference type="InterPro" id="IPR023352">
    <property type="entry name" value="MAPEG-like_dom_sf"/>
</dbReference>
<dbReference type="AlphaFoldDB" id="A0A9E6TQD1"/>
<dbReference type="Pfam" id="PF01124">
    <property type="entry name" value="MAPEG"/>
    <property type="match status" value="1"/>
</dbReference>
<sequence length="135" mass="14455">MRPTPELFSLTLISLATALMWLPYICARIRTRGLLATLGNPTMGLPQEPAWAQRARLAHANAIENLAVFAALVLTAALTGISTPATVFAAKLYIVARLAHYLVYTAGIPVLRTLAFFAGVASMLIFAFTLIGQLG</sequence>
<evidence type="ECO:0000256" key="3">
    <source>
        <dbReference type="ARBA" id="ARBA00022989"/>
    </source>
</evidence>
<evidence type="ECO:0000256" key="2">
    <source>
        <dbReference type="ARBA" id="ARBA00022692"/>
    </source>
</evidence>
<evidence type="ECO:0000313" key="7">
    <source>
        <dbReference type="Proteomes" id="UP000634530"/>
    </source>
</evidence>
<dbReference type="InterPro" id="IPR001129">
    <property type="entry name" value="Membr-assoc_MAPEG"/>
</dbReference>
<dbReference type="RefSeq" id="WP_186675830.1">
    <property type="nucleotide sequence ID" value="NZ_CP077093.1"/>
</dbReference>
<organism evidence="6 7">
    <name type="scientific">Pseudomonas vanderleydeniana</name>
    <dbReference type="NCBI Taxonomy" id="2745495"/>
    <lineage>
        <taxon>Bacteria</taxon>
        <taxon>Pseudomonadati</taxon>
        <taxon>Pseudomonadota</taxon>
        <taxon>Gammaproteobacteria</taxon>
        <taxon>Pseudomonadales</taxon>
        <taxon>Pseudomonadaceae</taxon>
        <taxon>Pseudomonas</taxon>
    </lineage>
</organism>
<proteinExistence type="predicted"/>
<evidence type="ECO:0000256" key="4">
    <source>
        <dbReference type="ARBA" id="ARBA00023136"/>
    </source>
</evidence>
<feature type="transmembrane region" description="Helical" evidence="5">
    <location>
        <begin position="66"/>
        <end position="89"/>
    </location>
</feature>
<name>A0A9E6TQD1_9PSED</name>
<dbReference type="Gene3D" id="1.20.120.550">
    <property type="entry name" value="Membrane associated eicosanoid/glutathione metabolism-like domain"/>
    <property type="match status" value="1"/>
</dbReference>
<reference evidence="6 7" key="2">
    <citation type="journal article" date="2021" name="Microorganisms">
        <title>The Ever-Expanding Pseudomonas Genus: Description of 43 New Species and Partition of the Pseudomonas putida Group.</title>
        <authorList>
            <person name="Girard L."/>
            <person name="Lood C."/>
            <person name="Hofte M."/>
            <person name="Vandamme P."/>
            <person name="Rokni-Zadeh H."/>
            <person name="van Noort V."/>
            <person name="Lavigne R."/>
            <person name="De Mot R."/>
        </authorList>
    </citation>
    <scope>NUCLEOTIDE SEQUENCE [LARGE SCALE GENOMIC DNA]</scope>
    <source>
        <strain evidence="6 7">RW8P3</strain>
    </source>
</reference>
<accession>A0A9E6TQD1</accession>
<dbReference type="PANTHER" id="PTHR35371">
    <property type="entry name" value="INNER MEMBRANE PROTEIN"/>
    <property type="match status" value="1"/>
</dbReference>
<dbReference type="EMBL" id="CP077093">
    <property type="protein sequence ID" value="QXI26396.1"/>
    <property type="molecule type" value="Genomic_DNA"/>
</dbReference>
<dbReference type="PANTHER" id="PTHR35371:SF1">
    <property type="entry name" value="BLR7753 PROTEIN"/>
    <property type="match status" value="1"/>
</dbReference>
<feature type="transmembrane region" description="Helical" evidence="5">
    <location>
        <begin position="101"/>
        <end position="131"/>
    </location>
</feature>
<dbReference type="GO" id="GO:0016020">
    <property type="term" value="C:membrane"/>
    <property type="evidence" value="ECO:0007669"/>
    <property type="project" value="UniProtKB-SubCell"/>
</dbReference>
<reference evidence="6 7" key="1">
    <citation type="journal article" date="2020" name="Microorganisms">
        <title>Reliable Identification of Environmental Pseudomonas Isolates Using the rpoD Gene.</title>
        <authorList>
            <consortium name="The Broad Institute Genome Sequencing Platform"/>
            <person name="Girard L."/>
            <person name="Lood C."/>
            <person name="Rokni-Zadeh H."/>
            <person name="van Noort V."/>
            <person name="Lavigne R."/>
            <person name="De Mot R."/>
        </authorList>
    </citation>
    <scope>NUCLEOTIDE SEQUENCE [LARGE SCALE GENOMIC DNA]</scope>
    <source>
        <strain evidence="6 7">RW8P3</strain>
    </source>
</reference>
<dbReference type="KEGG" id="pvw:HU752_020940"/>
<keyword evidence="3 5" id="KW-1133">Transmembrane helix</keyword>
<dbReference type="SUPFAM" id="SSF161084">
    <property type="entry name" value="MAPEG domain-like"/>
    <property type="match status" value="1"/>
</dbReference>
<evidence type="ECO:0000313" key="6">
    <source>
        <dbReference type="EMBL" id="QXI26396.1"/>
    </source>
</evidence>
<gene>
    <name evidence="6" type="ORF">HU752_020940</name>
</gene>
<keyword evidence="4 5" id="KW-0472">Membrane</keyword>
<dbReference type="Proteomes" id="UP000634530">
    <property type="component" value="Chromosome"/>
</dbReference>
<comment type="subcellular location">
    <subcellularLocation>
        <location evidence="1">Membrane</location>
    </subcellularLocation>
</comment>
<evidence type="ECO:0000256" key="5">
    <source>
        <dbReference type="SAM" id="Phobius"/>
    </source>
</evidence>
<keyword evidence="7" id="KW-1185">Reference proteome</keyword>